<dbReference type="InterPro" id="IPR041584">
    <property type="entry name" value="Put_pPIWI_pnuc_2"/>
</dbReference>
<accession>A0A2N8S6F2</accession>
<evidence type="ECO:0000313" key="4">
    <source>
        <dbReference type="Proteomes" id="UP000235925"/>
    </source>
</evidence>
<dbReference type="Pfam" id="PF18166">
    <property type="entry name" value="pP_pnuc_2"/>
    <property type="match status" value="1"/>
</dbReference>
<organism evidence="3 4">
    <name type="scientific">Stutzerimonas stutzeri</name>
    <name type="common">Pseudomonas stutzeri</name>
    <dbReference type="NCBI Taxonomy" id="316"/>
    <lineage>
        <taxon>Bacteria</taxon>
        <taxon>Pseudomonadati</taxon>
        <taxon>Pseudomonadota</taxon>
        <taxon>Gammaproteobacteria</taxon>
        <taxon>Pseudomonadales</taxon>
        <taxon>Pseudomonadaceae</taxon>
        <taxon>Stutzerimonas</taxon>
    </lineage>
</organism>
<gene>
    <name evidence="3" type="ORF">CXK92_01675</name>
</gene>
<evidence type="ECO:0000256" key="1">
    <source>
        <dbReference type="SAM" id="MobiDB-lite"/>
    </source>
</evidence>
<dbReference type="EMBL" id="POUN01000001">
    <property type="protein sequence ID" value="PNF82202.1"/>
    <property type="molecule type" value="Genomic_DNA"/>
</dbReference>
<reference evidence="3 4" key="1">
    <citation type="submission" date="2018-01" db="EMBL/GenBank/DDBJ databases">
        <title>Denitrification phenotypes of diverse strains of Pseudomonas stutzeri.</title>
        <authorList>
            <person name="Milligan D.A."/>
            <person name="Bergaust L."/>
            <person name="Bakken L.R."/>
            <person name="Frostegard A."/>
        </authorList>
    </citation>
    <scope>NUCLEOTIDE SEQUENCE [LARGE SCALE GENOMIC DNA]</scope>
    <source>
        <strain evidence="3 4">KC</strain>
    </source>
</reference>
<dbReference type="AlphaFoldDB" id="A0A2N8S6F2"/>
<feature type="region of interest" description="Disordered" evidence="1">
    <location>
        <begin position="83"/>
        <end position="104"/>
    </location>
</feature>
<protein>
    <recommendedName>
        <fullName evidence="2">Predicted pPIWI-associating nuclease group 2 domain-containing protein</fullName>
    </recommendedName>
</protein>
<proteinExistence type="predicted"/>
<feature type="compositionally biased region" description="Basic and acidic residues" evidence="1">
    <location>
        <begin position="83"/>
        <end position="92"/>
    </location>
</feature>
<sequence>MIVYEHEVISITSDTIFLRASGTIGVTLQWGSNSDVRNGDGAEIEESFDFTCELTGTTKAPDSDELEYIENSISVDTKHWYGTEDAWDDHPDAPPAVLPTGSDF</sequence>
<comment type="caution">
    <text evidence="3">The sequence shown here is derived from an EMBL/GenBank/DDBJ whole genome shotgun (WGS) entry which is preliminary data.</text>
</comment>
<name>A0A2N8S6F2_STUST</name>
<feature type="domain" description="Predicted pPIWI-associating nuclease group 2" evidence="2">
    <location>
        <begin position="3"/>
        <end position="81"/>
    </location>
</feature>
<evidence type="ECO:0000313" key="3">
    <source>
        <dbReference type="EMBL" id="PNF82202.1"/>
    </source>
</evidence>
<dbReference type="Proteomes" id="UP000235925">
    <property type="component" value="Unassembled WGS sequence"/>
</dbReference>
<evidence type="ECO:0000259" key="2">
    <source>
        <dbReference type="Pfam" id="PF18166"/>
    </source>
</evidence>